<proteinExistence type="inferred from homology"/>
<dbReference type="GO" id="GO:0006364">
    <property type="term" value="P:rRNA processing"/>
    <property type="evidence" value="ECO:0007669"/>
    <property type="project" value="UniProtKB-UniRule"/>
</dbReference>
<organism evidence="10 11">
    <name type="scientific">Chlamydomonas eustigma</name>
    <dbReference type="NCBI Taxonomy" id="1157962"/>
    <lineage>
        <taxon>Eukaryota</taxon>
        <taxon>Viridiplantae</taxon>
        <taxon>Chlorophyta</taxon>
        <taxon>core chlorophytes</taxon>
        <taxon>Chlorophyceae</taxon>
        <taxon>CS clade</taxon>
        <taxon>Chlamydomonadales</taxon>
        <taxon>Chlamydomonadaceae</taxon>
        <taxon>Chlamydomonas</taxon>
    </lineage>
</organism>
<evidence type="ECO:0000256" key="8">
    <source>
        <dbReference type="RuleBase" id="RU365074"/>
    </source>
</evidence>
<dbReference type="EC" id="2.1.1.-" evidence="8"/>
<dbReference type="Pfam" id="PF05148">
    <property type="entry name" value="Methyltransf_8"/>
    <property type="match status" value="1"/>
</dbReference>
<sequence length="513" mass="56531">MDEVDDAFASDWDLTNLFPTVSTKRTNHSISTKRWNELIDKPVRLPATKKLKIKGVCVEKNSLGSQQPKNSESVSQAECQQSRGSSAGRTTQPTQGLIKGIKKATDESVIEKGPAKAQVVKAALGSSRVQKTKFTEEEGNNPISAPPRSLQAQESGGKSKKSVPSLQQHVRVQESMHQSSTSASTKRKTEMKSQHSRQVRDIKSSRDSTSEDSSGLKHPRGDSDTTTAGRMAPVMALKEGNRVPPDPKPVAMNQDINAQQPKFTSVEGNNVLLHQEHAMKRSVPPASSLLDKMAARLQGGRFRSLNEALYTRSGSDALDMMQTDPGLFKHYHDGFQQQTKGWPLQPVEVAANWLTTLPQETVVADFGCGDARLMRTVKQKVHSFDLVSSAPGVIACNMAHVPLEDGSVDVCVFSLALMGTDYGSFLVEASRVTKSGGWLWIAEVRSRFTDKNGKESFKPFLSCLEQLGYCLIKQDASNKMFVNWVLKLKHKKVAGQDLSLRWPPLKACIYKRR</sequence>
<dbReference type="GO" id="GO:0008168">
    <property type="term" value="F:methyltransferase activity"/>
    <property type="evidence" value="ECO:0007669"/>
    <property type="project" value="UniProtKB-KW"/>
</dbReference>
<evidence type="ECO:0000256" key="9">
    <source>
        <dbReference type="SAM" id="MobiDB-lite"/>
    </source>
</evidence>
<dbReference type="Gene3D" id="3.40.50.150">
    <property type="entry name" value="Vaccinia Virus protein VP39"/>
    <property type="match status" value="1"/>
</dbReference>
<dbReference type="GO" id="GO:0005730">
    <property type="term" value="C:nucleolus"/>
    <property type="evidence" value="ECO:0007669"/>
    <property type="project" value="UniProtKB-SubCell"/>
</dbReference>
<dbReference type="EMBL" id="BEGY01000156">
    <property type="protein sequence ID" value="GAX85214.1"/>
    <property type="molecule type" value="Genomic_DNA"/>
</dbReference>
<evidence type="ECO:0000313" key="11">
    <source>
        <dbReference type="Proteomes" id="UP000232323"/>
    </source>
</evidence>
<evidence type="ECO:0000256" key="1">
    <source>
        <dbReference type="ARBA" id="ARBA00004604"/>
    </source>
</evidence>
<comment type="subcellular location">
    <subcellularLocation>
        <location evidence="1 8">Nucleus</location>
        <location evidence="1 8">Nucleolus</location>
    </subcellularLocation>
</comment>
<dbReference type="PANTHER" id="PTHR12787:SF0">
    <property type="entry name" value="RIBOSOMAL RNA-PROCESSING PROTEIN 8"/>
    <property type="match status" value="1"/>
</dbReference>
<dbReference type="GO" id="GO:0032259">
    <property type="term" value="P:methylation"/>
    <property type="evidence" value="ECO:0007669"/>
    <property type="project" value="UniProtKB-KW"/>
</dbReference>
<comment type="caution">
    <text evidence="10">The sequence shown here is derived from an EMBL/GenBank/DDBJ whole genome shotgun (WGS) entry which is preliminary data.</text>
</comment>
<accession>A0A250XQ63</accession>
<keyword evidence="4 8" id="KW-0489">Methyltransferase</keyword>
<evidence type="ECO:0000256" key="5">
    <source>
        <dbReference type="ARBA" id="ARBA00022679"/>
    </source>
</evidence>
<dbReference type="STRING" id="1157962.A0A250XQ63"/>
<dbReference type="InterPro" id="IPR042036">
    <property type="entry name" value="RRP8_N"/>
</dbReference>
<keyword evidence="5 8" id="KW-0808">Transferase</keyword>
<feature type="region of interest" description="Disordered" evidence="9">
    <location>
        <begin position="121"/>
        <end position="229"/>
    </location>
</feature>
<evidence type="ECO:0000256" key="3">
    <source>
        <dbReference type="ARBA" id="ARBA00022552"/>
    </source>
</evidence>
<evidence type="ECO:0000256" key="4">
    <source>
        <dbReference type="ARBA" id="ARBA00022603"/>
    </source>
</evidence>
<dbReference type="InterPro" id="IPR029063">
    <property type="entry name" value="SAM-dependent_MTases_sf"/>
</dbReference>
<dbReference type="InterPro" id="IPR007823">
    <property type="entry name" value="RRP8"/>
</dbReference>
<keyword evidence="11" id="KW-1185">Reference proteome</keyword>
<keyword evidence="3 8" id="KW-0698">rRNA processing</keyword>
<comment type="function">
    <text evidence="8">Probable methyltransferase required to silence rDNA.</text>
</comment>
<dbReference type="PANTHER" id="PTHR12787">
    <property type="entry name" value="RIBOSOMAL RNA-PROCESSING PROTEIN 8"/>
    <property type="match status" value="1"/>
</dbReference>
<evidence type="ECO:0000256" key="6">
    <source>
        <dbReference type="ARBA" id="ARBA00022691"/>
    </source>
</evidence>
<feature type="compositionally biased region" description="Basic and acidic residues" evidence="9">
    <location>
        <begin position="187"/>
        <end position="209"/>
    </location>
</feature>
<protein>
    <recommendedName>
        <fullName evidence="8">Ribosomal RNA-processing protein 8</fullName>
        <ecNumber evidence="8">2.1.1.-</ecNumber>
    </recommendedName>
</protein>
<reference evidence="10 11" key="1">
    <citation type="submission" date="2017-08" db="EMBL/GenBank/DDBJ databases">
        <title>Acidophilic green algal genome provides insights into adaptation to an acidic environment.</title>
        <authorList>
            <person name="Hirooka S."/>
            <person name="Hirose Y."/>
            <person name="Kanesaki Y."/>
            <person name="Higuchi S."/>
            <person name="Fujiwara T."/>
            <person name="Onuma R."/>
            <person name="Era A."/>
            <person name="Ohbayashi R."/>
            <person name="Uzuka A."/>
            <person name="Nozaki H."/>
            <person name="Yoshikawa H."/>
            <person name="Miyagishima S.Y."/>
        </authorList>
    </citation>
    <scope>NUCLEOTIDE SEQUENCE [LARGE SCALE GENOMIC DNA]</scope>
    <source>
        <strain evidence="10 11">NIES-2499</strain>
    </source>
</reference>
<dbReference type="Proteomes" id="UP000232323">
    <property type="component" value="Unassembled WGS sequence"/>
</dbReference>
<gene>
    <name evidence="10" type="ORF">CEUSTIGMA_g12634.t1</name>
</gene>
<dbReference type="FunFam" id="1.10.10.2150:FF:000001">
    <property type="entry name" value="Ribosomal RNA-processing protein 8"/>
    <property type="match status" value="1"/>
</dbReference>
<evidence type="ECO:0000256" key="2">
    <source>
        <dbReference type="ARBA" id="ARBA00006301"/>
    </source>
</evidence>
<dbReference type="OrthoDB" id="10258825at2759"/>
<keyword evidence="6 8" id="KW-0949">S-adenosyl-L-methionine</keyword>
<evidence type="ECO:0000313" key="10">
    <source>
        <dbReference type="EMBL" id="GAX85214.1"/>
    </source>
</evidence>
<dbReference type="SUPFAM" id="SSF53335">
    <property type="entry name" value="S-adenosyl-L-methionine-dependent methyltransferases"/>
    <property type="match status" value="1"/>
</dbReference>
<feature type="compositionally biased region" description="Polar residues" evidence="9">
    <location>
        <begin position="150"/>
        <end position="184"/>
    </location>
</feature>
<feature type="compositionally biased region" description="Polar residues" evidence="9">
    <location>
        <begin position="62"/>
        <end position="95"/>
    </location>
</feature>
<name>A0A250XQ63_9CHLO</name>
<evidence type="ECO:0000256" key="7">
    <source>
        <dbReference type="ARBA" id="ARBA00023242"/>
    </source>
</evidence>
<dbReference type="Gene3D" id="1.10.10.2150">
    <property type="entry name" value="Ribosomal RNA-processing protein 8, N-terminal domain"/>
    <property type="match status" value="1"/>
</dbReference>
<comment type="similarity">
    <text evidence="2 8">Belongs to the methyltransferase superfamily. RRP8 family.</text>
</comment>
<keyword evidence="7 8" id="KW-0539">Nucleus</keyword>
<feature type="region of interest" description="Disordered" evidence="9">
    <location>
        <begin position="62"/>
        <end position="100"/>
    </location>
</feature>
<dbReference type="AlphaFoldDB" id="A0A250XQ63"/>